<evidence type="ECO:0000313" key="2">
    <source>
        <dbReference type="Proteomes" id="UP000054549"/>
    </source>
</evidence>
<evidence type="ECO:0000313" key="1">
    <source>
        <dbReference type="EMBL" id="KIL64450.1"/>
    </source>
</evidence>
<gene>
    <name evidence="1" type="ORF">M378DRAFT_78173</name>
</gene>
<name>A0A0C2SMI4_AMAMK</name>
<reference evidence="1 2" key="1">
    <citation type="submission" date="2014-04" db="EMBL/GenBank/DDBJ databases">
        <title>Evolutionary Origins and Diversification of the Mycorrhizal Mutualists.</title>
        <authorList>
            <consortium name="DOE Joint Genome Institute"/>
            <consortium name="Mycorrhizal Genomics Consortium"/>
            <person name="Kohler A."/>
            <person name="Kuo A."/>
            <person name="Nagy L.G."/>
            <person name="Floudas D."/>
            <person name="Copeland A."/>
            <person name="Barry K.W."/>
            <person name="Cichocki N."/>
            <person name="Veneault-Fourrey C."/>
            <person name="LaButti K."/>
            <person name="Lindquist E.A."/>
            <person name="Lipzen A."/>
            <person name="Lundell T."/>
            <person name="Morin E."/>
            <person name="Murat C."/>
            <person name="Riley R."/>
            <person name="Ohm R."/>
            <person name="Sun H."/>
            <person name="Tunlid A."/>
            <person name="Henrissat B."/>
            <person name="Grigoriev I.V."/>
            <person name="Hibbett D.S."/>
            <person name="Martin F."/>
        </authorList>
    </citation>
    <scope>NUCLEOTIDE SEQUENCE [LARGE SCALE GENOMIC DNA]</scope>
    <source>
        <strain evidence="1 2">Koide BX008</strain>
    </source>
</reference>
<accession>A0A0C2SMI4</accession>
<organism evidence="1 2">
    <name type="scientific">Amanita muscaria (strain Koide BX008)</name>
    <dbReference type="NCBI Taxonomy" id="946122"/>
    <lineage>
        <taxon>Eukaryota</taxon>
        <taxon>Fungi</taxon>
        <taxon>Dikarya</taxon>
        <taxon>Basidiomycota</taxon>
        <taxon>Agaricomycotina</taxon>
        <taxon>Agaricomycetes</taxon>
        <taxon>Agaricomycetidae</taxon>
        <taxon>Agaricales</taxon>
        <taxon>Pluteineae</taxon>
        <taxon>Amanitaceae</taxon>
        <taxon>Amanita</taxon>
    </lineage>
</organism>
<proteinExistence type="predicted"/>
<dbReference type="HOGENOM" id="CLU_2440368_0_0_1"/>
<dbReference type="EMBL" id="KN818249">
    <property type="protein sequence ID" value="KIL64450.1"/>
    <property type="molecule type" value="Genomic_DNA"/>
</dbReference>
<dbReference type="Proteomes" id="UP000054549">
    <property type="component" value="Unassembled WGS sequence"/>
</dbReference>
<dbReference type="OrthoDB" id="3340343at2759"/>
<keyword evidence="2" id="KW-1185">Reference proteome</keyword>
<dbReference type="AlphaFoldDB" id="A0A0C2SMI4"/>
<protein>
    <submittedName>
        <fullName evidence="1">Uncharacterized protein</fullName>
    </submittedName>
</protein>
<dbReference type="InParanoid" id="A0A0C2SMI4"/>
<sequence length="90" mass="10305">MNDNSDYNCYKWLADCATTSHIAFDESLFSVYRKADRTIIDGKTKRIVLHDVLHVPTATDNLLSVGRYEARGGKFETEDGHAYFYSPRPE</sequence>